<dbReference type="PANTHER" id="PTHR43713">
    <property type="entry name" value="GLUTAMATE-1-SEMIALDEHYDE 2,1-AMINOMUTASE"/>
    <property type="match status" value="1"/>
</dbReference>
<dbReference type="GO" id="GO:0008483">
    <property type="term" value="F:transaminase activity"/>
    <property type="evidence" value="ECO:0007669"/>
    <property type="project" value="InterPro"/>
</dbReference>
<proteinExistence type="inferred from homology"/>
<name>A0A9P8VJL2_9PEZI</name>
<comment type="cofactor">
    <cofactor evidence="1">
        <name>pyridoxal 5'-phosphate</name>
        <dbReference type="ChEBI" id="CHEBI:597326"/>
    </cofactor>
</comment>
<comment type="similarity">
    <text evidence="3">Belongs to the class-III pyridoxal-phosphate-dependent aminotransferase family.</text>
</comment>
<evidence type="ECO:0000256" key="1">
    <source>
        <dbReference type="ARBA" id="ARBA00001933"/>
    </source>
</evidence>
<evidence type="ECO:0000313" key="5">
    <source>
        <dbReference type="Proteomes" id="UP000770015"/>
    </source>
</evidence>
<dbReference type="Proteomes" id="UP000770015">
    <property type="component" value="Unassembled WGS sequence"/>
</dbReference>
<dbReference type="Pfam" id="PF00202">
    <property type="entry name" value="Aminotran_3"/>
    <property type="match status" value="1"/>
</dbReference>
<dbReference type="EMBL" id="JAGSXJ010000002">
    <property type="protein sequence ID" value="KAH6695498.1"/>
    <property type="molecule type" value="Genomic_DNA"/>
</dbReference>
<protein>
    <submittedName>
        <fullName evidence="4">Pyridoxal phosphate-dependent transferase</fullName>
    </submittedName>
</protein>
<dbReference type="Gene3D" id="3.90.1150.10">
    <property type="entry name" value="Aspartate Aminotransferase, domain 1"/>
    <property type="match status" value="1"/>
</dbReference>
<accession>A0A9P8VJL2</accession>
<evidence type="ECO:0000256" key="3">
    <source>
        <dbReference type="RuleBase" id="RU003560"/>
    </source>
</evidence>
<organism evidence="4 5">
    <name type="scientific">Plectosphaerella plurivora</name>
    <dbReference type="NCBI Taxonomy" id="936078"/>
    <lineage>
        <taxon>Eukaryota</taxon>
        <taxon>Fungi</taxon>
        <taxon>Dikarya</taxon>
        <taxon>Ascomycota</taxon>
        <taxon>Pezizomycotina</taxon>
        <taxon>Sordariomycetes</taxon>
        <taxon>Hypocreomycetidae</taxon>
        <taxon>Glomerellales</taxon>
        <taxon>Plectosphaerellaceae</taxon>
        <taxon>Plectosphaerella</taxon>
    </lineage>
</organism>
<keyword evidence="4" id="KW-0808">Transferase</keyword>
<dbReference type="PANTHER" id="PTHR43713:SF3">
    <property type="entry name" value="GLUTAMATE-1-SEMIALDEHYDE 2,1-AMINOMUTASE 1, CHLOROPLASTIC-RELATED"/>
    <property type="match status" value="1"/>
</dbReference>
<keyword evidence="2 3" id="KW-0663">Pyridoxal phosphate</keyword>
<dbReference type="GO" id="GO:0030170">
    <property type="term" value="F:pyridoxal phosphate binding"/>
    <property type="evidence" value="ECO:0007669"/>
    <property type="project" value="InterPro"/>
</dbReference>
<dbReference type="SUPFAM" id="SSF53383">
    <property type="entry name" value="PLP-dependent transferases"/>
    <property type="match status" value="1"/>
</dbReference>
<dbReference type="AlphaFoldDB" id="A0A9P8VJL2"/>
<dbReference type="InterPro" id="IPR015424">
    <property type="entry name" value="PyrdxlP-dep_Trfase"/>
</dbReference>
<evidence type="ECO:0000313" key="4">
    <source>
        <dbReference type="EMBL" id="KAH6695498.1"/>
    </source>
</evidence>
<comment type="caution">
    <text evidence="4">The sequence shown here is derived from an EMBL/GenBank/DDBJ whole genome shotgun (WGS) entry which is preliminary data.</text>
</comment>
<dbReference type="InterPro" id="IPR005814">
    <property type="entry name" value="Aminotrans_3"/>
</dbReference>
<gene>
    <name evidence="4" type="ORF">F5X68DRAFT_128088</name>
</gene>
<evidence type="ECO:0000256" key="2">
    <source>
        <dbReference type="ARBA" id="ARBA00022898"/>
    </source>
</evidence>
<sequence length="449" mass="48375">MGSISFSETPLSGDAAVAFNTKSAPPHNTAAPLSVEALQLKLNQAVTGFISKNPSSWIASQRAQKGLPSGTTRAVLAVNPFPLIVKSGHGATLTSLDDDTYIDFQSDYTAGLFGHSHPDIKAAIVQATNGGFNLGAVTTLEAELGESIKARFPSIDTIRFCNSGTEANMYAIAAALAYTGRKKILIFDSGYHGGSLSFSEGVNPLNIPHDYVLGAYNDIEKTRSVLSGEIGVIVVEPMQSAGGMRPADEEFLRYLRRAADVLGCLLIFDEVVTSRLDYGGLQGRYQIFPDITTLGKYLGGGLPFGAFGGKKQIMEQFDPTSGAATKLFHSGTFNNNTFTMSAGVAAAKIVTKEAIERTNALGDRVRRGINEMAADRRDRIVAIGIGSCVGIRFLEGTTSPVLKELLFFHMISHGFWIGRRGFVSLSFANTQEHVDRFLDAFRNFLQLYM</sequence>
<dbReference type="InterPro" id="IPR015422">
    <property type="entry name" value="PyrdxlP-dep_Trfase_small"/>
</dbReference>
<keyword evidence="5" id="KW-1185">Reference proteome</keyword>
<dbReference type="Gene3D" id="3.40.640.10">
    <property type="entry name" value="Type I PLP-dependent aspartate aminotransferase-like (Major domain)"/>
    <property type="match status" value="1"/>
</dbReference>
<dbReference type="OrthoDB" id="425114at2759"/>
<reference evidence="4" key="1">
    <citation type="journal article" date="2021" name="Nat. Commun.">
        <title>Genetic determinants of endophytism in the Arabidopsis root mycobiome.</title>
        <authorList>
            <person name="Mesny F."/>
            <person name="Miyauchi S."/>
            <person name="Thiergart T."/>
            <person name="Pickel B."/>
            <person name="Atanasova L."/>
            <person name="Karlsson M."/>
            <person name="Huettel B."/>
            <person name="Barry K.W."/>
            <person name="Haridas S."/>
            <person name="Chen C."/>
            <person name="Bauer D."/>
            <person name="Andreopoulos W."/>
            <person name="Pangilinan J."/>
            <person name="LaButti K."/>
            <person name="Riley R."/>
            <person name="Lipzen A."/>
            <person name="Clum A."/>
            <person name="Drula E."/>
            <person name="Henrissat B."/>
            <person name="Kohler A."/>
            <person name="Grigoriev I.V."/>
            <person name="Martin F.M."/>
            <person name="Hacquard S."/>
        </authorList>
    </citation>
    <scope>NUCLEOTIDE SEQUENCE</scope>
    <source>
        <strain evidence="4">MPI-SDFR-AT-0117</strain>
    </source>
</reference>
<dbReference type="InterPro" id="IPR015421">
    <property type="entry name" value="PyrdxlP-dep_Trfase_major"/>
</dbReference>